<accession>A0A833GXJ8</accession>
<sequence>MFFKADRKASSISDDLMTEVMVRNNRRLFYSFLSILVLANVATLAIKIAGKGSAHLTYEAIVIEFIFAASALFIGFA</sequence>
<protein>
    <submittedName>
        <fullName evidence="2">Chemotaxis protein</fullName>
    </submittedName>
</protein>
<dbReference type="Proteomes" id="UP000460298">
    <property type="component" value="Unassembled WGS sequence"/>
</dbReference>
<keyword evidence="1" id="KW-0812">Transmembrane</keyword>
<organism evidence="2 3">
    <name type="scientific">Leptonema illini</name>
    <dbReference type="NCBI Taxonomy" id="183"/>
    <lineage>
        <taxon>Bacteria</taxon>
        <taxon>Pseudomonadati</taxon>
        <taxon>Spirochaetota</taxon>
        <taxon>Spirochaetia</taxon>
        <taxon>Leptospirales</taxon>
        <taxon>Leptospiraceae</taxon>
        <taxon>Leptonema</taxon>
    </lineage>
</organism>
<feature type="transmembrane region" description="Helical" evidence="1">
    <location>
        <begin position="28"/>
        <end position="50"/>
    </location>
</feature>
<reference evidence="2 3" key="1">
    <citation type="submission" date="2019-10" db="EMBL/GenBank/DDBJ databases">
        <title>Extracellular Electron Transfer in a Candidatus Methanoperedens spp. Enrichment Culture.</title>
        <authorList>
            <person name="Berger S."/>
            <person name="Rangel Shaw D."/>
            <person name="Berben T."/>
            <person name="In 'T Zandt M."/>
            <person name="Frank J."/>
            <person name="Reimann J."/>
            <person name="Jetten M.S.M."/>
            <person name="Welte C.U."/>
        </authorList>
    </citation>
    <scope>NUCLEOTIDE SEQUENCE [LARGE SCALE GENOMIC DNA]</scope>
    <source>
        <strain evidence="2">SB12</strain>
    </source>
</reference>
<gene>
    <name evidence="2" type="ORF">F9K24_21405</name>
</gene>
<name>A0A833GXJ8_9LEPT</name>
<keyword evidence="1" id="KW-1133">Transmembrane helix</keyword>
<dbReference type="AlphaFoldDB" id="A0A833GXJ8"/>
<evidence type="ECO:0000313" key="2">
    <source>
        <dbReference type="EMBL" id="KAB2928950.1"/>
    </source>
</evidence>
<dbReference type="EMBL" id="WBUI01000041">
    <property type="protein sequence ID" value="KAB2928950.1"/>
    <property type="molecule type" value="Genomic_DNA"/>
</dbReference>
<proteinExistence type="predicted"/>
<evidence type="ECO:0000313" key="3">
    <source>
        <dbReference type="Proteomes" id="UP000460298"/>
    </source>
</evidence>
<evidence type="ECO:0000256" key="1">
    <source>
        <dbReference type="SAM" id="Phobius"/>
    </source>
</evidence>
<feature type="non-terminal residue" evidence="2">
    <location>
        <position position="77"/>
    </location>
</feature>
<comment type="caution">
    <text evidence="2">The sequence shown here is derived from an EMBL/GenBank/DDBJ whole genome shotgun (WGS) entry which is preliminary data.</text>
</comment>
<feature type="transmembrane region" description="Helical" evidence="1">
    <location>
        <begin position="56"/>
        <end position="76"/>
    </location>
</feature>
<keyword evidence="1" id="KW-0472">Membrane</keyword>